<dbReference type="SUPFAM" id="SSF52113">
    <property type="entry name" value="BRCT domain"/>
    <property type="match status" value="1"/>
</dbReference>
<dbReference type="STRING" id="101091.A0A1C7ND23"/>
<name>A0A1C7ND23_9FUNG</name>
<dbReference type="CDD" id="cd00167">
    <property type="entry name" value="SANT"/>
    <property type="match status" value="1"/>
</dbReference>
<evidence type="ECO:0000259" key="6">
    <source>
        <dbReference type="PROSITE" id="PS50090"/>
    </source>
</evidence>
<feature type="compositionally biased region" description="Low complexity" evidence="5">
    <location>
        <begin position="711"/>
        <end position="764"/>
    </location>
</feature>
<dbReference type="Gene3D" id="3.40.50.10190">
    <property type="entry name" value="BRCT domain"/>
    <property type="match status" value="1"/>
</dbReference>
<dbReference type="Pfam" id="PF00249">
    <property type="entry name" value="Myb_DNA-binding"/>
    <property type="match status" value="1"/>
</dbReference>
<proteinExistence type="inferred from homology"/>
<dbReference type="PROSITE" id="PS50090">
    <property type="entry name" value="MYB_LIKE"/>
    <property type="match status" value="1"/>
</dbReference>
<dbReference type="GO" id="GO:0016514">
    <property type="term" value="C:SWI/SNF complex"/>
    <property type="evidence" value="ECO:0007669"/>
    <property type="project" value="UniProtKB-ARBA"/>
</dbReference>
<gene>
    <name evidence="11" type="primary">ssr2_0</name>
    <name evidence="11" type="ORF">A0J61_04948</name>
</gene>
<dbReference type="SMART" id="SM00717">
    <property type="entry name" value="SANT"/>
    <property type="match status" value="1"/>
</dbReference>
<accession>A0A1C7ND23</accession>
<feature type="domain" description="SWIRM" evidence="7">
    <location>
        <begin position="323"/>
        <end position="420"/>
    </location>
</feature>
<dbReference type="AlphaFoldDB" id="A0A1C7ND23"/>
<feature type="domain" description="Myb-like" evidence="6">
    <location>
        <begin position="543"/>
        <end position="586"/>
    </location>
</feature>
<dbReference type="PROSITE" id="PS51294">
    <property type="entry name" value="HTH_MYB"/>
    <property type="match status" value="1"/>
</dbReference>
<dbReference type="InterPro" id="IPR017884">
    <property type="entry name" value="SANT_dom"/>
</dbReference>
<evidence type="ECO:0000256" key="3">
    <source>
        <dbReference type="ARBA" id="ARBA00023242"/>
    </source>
</evidence>
<evidence type="ECO:0000259" key="10">
    <source>
        <dbReference type="PROSITE" id="PS52032"/>
    </source>
</evidence>
<dbReference type="PANTHER" id="PTHR15381:SF1">
    <property type="entry name" value="CHONDROITIN SULFATE PROTEOGLYCAN 5"/>
    <property type="match status" value="1"/>
</dbReference>
<feature type="domain" description="HTH myb-type" evidence="9">
    <location>
        <begin position="536"/>
        <end position="592"/>
    </location>
</feature>
<feature type="domain" description="Chromo" evidence="10">
    <location>
        <begin position="1"/>
        <end position="295"/>
    </location>
</feature>
<dbReference type="InterPro" id="IPR036420">
    <property type="entry name" value="BRCT_dom_sf"/>
</dbReference>
<sequence length="764" mass="89128">MSAPPKKPSIDIEYYEQPKVIGYFESIIDPLRIELDKAGCDTHITTPDLGYFTAHFQKFQLHHLKKQHETYIPFAYFNVVSLSTQSPLYHILKSAYRFKSERQIVDWRWDAPEETETYLHMIQVIKEDLDKAGFELCKPRIWFHETSAEEQKKKRHHYSNHQGQLNHWHALVEQLGGIVVDTMEEATFIVYHHEQTFDRYHRNWRMLHQTDEEAMVHWIGLPDSYNTLVKLNQCVLDKEETTDLAEDNQCAPWHVKSNWIDDSAKYNEWMSPLDYVMSAQQSLKRKLVVMEETNNKKVKTAEERKQKTWAMARQYMPIQQYEVIIPSYAAWFDLETIHPIETKGLPEFFNQKNKSKTPSIYKEYRDIMINTYRLNPMEYLTVTACRRNMAGDVCAIIRVHGFLEQWGLINYQMDPSAKPTAIGPPLEGQVKVIAEFPKGMAYPSSPPSTPPSTTATPSATTTTDTPSSPSTATPSITPSLETTKAPSNIDLNLDLRQDIYKKNTFCHVCKKEKKKGYMSTKQFICDDCYQPEQHKEFTKRLTPWTDQEDMLLLEGLEMFSEDWQKIAEHVGTKTRDECILHYLQLPLLDPVYATDQHQHNDMENPIMSVVAFLAANVKPKVAASILASDETKENQQEKEEDIEEDTHEEKFRLIRTKMKAYSARISQFEKLEGWVDSEKRQLEKGRCLIQSQHVAIRKQIDEIRHLMFQKQQTQPQPQSQEQSQQPQQPQLEQQPLPQQLQEQSQQLPQQLPQIQPQQPDSHSS</sequence>
<evidence type="ECO:0000259" key="8">
    <source>
        <dbReference type="PROSITE" id="PS51293"/>
    </source>
</evidence>
<organism evidence="11 12">
    <name type="scientific">Choanephora cucurbitarum</name>
    <dbReference type="NCBI Taxonomy" id="101091"/>
    <lineage>
        <taxon>Eukaryota</taxon>
        <taxon>Fungi</taxon>
        <taxon>Fungi incertae sedis</taxon>
        <taxon>Mucoromycota</taxon>
        <taxon>Mucoromycotina</taxon>
        <taxon>Mucoromycetes</taxon>
        <taxon>Mucorales</taxon>
        <taxon>Mucorineae</taxon>
        <taxon>Choanephoraceae</taxon>
        <taxon>Choanephoroideae</taxon>
        <taxon>Choanephora</taxon>
    </lineage>
</organism>
<dbReference type="SUPFAM" id="SSF46689">
    <property type="entry name" value="Homeodomain-like"/>
    <property type="match status" value="2"/>
</dbReference>
<dbReference type="Proteomes" id="UP000093000">
    <property type="component" value="Unassembled WGS sequence"/>
</dbReference>
<dbReference type="Gene3D" id="1.10.10.60">
    <property type="entry name" value="Homeodomain-like"/>
    <property type="match status" value="1"/>
</dbReference>
<feature type="domain" description="SANT" evidence="8">
    <location>
        <begin position="539"/>
        <end position="590"/>
    </location>
</feature>
<feature type="region of interest" description="Disordered" evidence="5">
    <location>
        <begin position="709"/>
        <end position="764"/>
    </location>
</feature>
<evidence type="ECO:0000259" key="7">
    <source>
        <dbReference type="PROSITE" id="PS50934"/>
    </source>
</evidence>
<evidence type="ECO:0000256" key="1">
    <source>
        <dbReference type="ARBA" id="ARBA00023015"/>
    </source>
</evidence>
<dbReference type="InterPro" id="IPR017930">
    <property type="entry name" value="Myb_dom"/>
</dbReference>
<dbReference type="FunFam" id="1.10.10.60:FF:000014">
    <property type="entry name" value="SWI/SNF complex subunit SMARCC2 isoform C"/>
    <property type="match status" value="1"/>
</dbReference>
<dbReference type="PANTHER" id="PTHR15381">
    <property type="entry name" value="CHONDROITIN SULFATE PROTEOGLYCAN 5 -RELATED"/>
    <property type="match status" value="1"/>
</dbReference>
<dbReference type="InterPro" id="IPR007526">
    <property type="entry name" value="SWIRM"/>
</dbReference>
<dbReference type="InParanoid" id="A0A1C7ND23"/>
<evidence type="ECO:0000256" key="2">
    <source>
        <dbReference type="ARBA" id="ARBA00023163"/>
    </source>
</evidence>
<dbReference type="GO" id="GO:0048858">
    <property type="term" value="P:cell projection morphogenesis"/>
    <property type="evidence" value="ECO:0007669"/>
    <property type="project" value="TreeGrafter"/>
</dbReference>
<dbReference type="FunFam" id="1.10.10.10:FF:000020">
    <property type="entry name" value="SWI/SNF complex subunit SMARCC2 isoform c"/>
    <property type="match status" value="1"/>
</dbReference>
<dbReference type="InterPro" id="IPR001005">
    <property type="entry name" value="SANT/Myb"/>
</dbReference>
<reference evidence="11 12" key="1">
    <citation type="submission" date="2016-03" db="EMBL/GenBank/DDBJ databases">
        <title>Choanephora cucurbitarum.</title>
        <authorList>
            <person name="Min B."/>
            <person name="Park H."/>
            <person name="Park J.-H."/>
            <person name="Shin H.-D."/>
            <person name="Choi I.-G."/>
        </authorList>
    </citation>
    <scope>NUCLEOTIDE SEQUENCE [LARGE SCALE GENOMIC DNA]</scope>
    <source>
        <strain evidence="11 12">KUS-F28377</strain>
    </source>
</reference>
<keyword evidence="2" id="KW-0804">Transcription</keyword>
<dbReference type="EMBL" id="LUGH01000254">
    <property type="protein sequence ID" value="OBZ87007.1"/>
    <property type="molecule type" value="Genomic_DNA"/>
</dbReference>
<dbReference type="OrthoDB" id="118550at2759"/>
<evidence type="ECO:0000256" key="5">
    <source>
        <dbReference type="SAM" id="MobiDB-lite"/>
    </source>
</evidence>
<feature type="region of interest" description="Disordered" evidence="5">
    <location>
        <begin position="626"/>
        <end position="647"/>
    </location>
</feature>
<dbReference type="PROSITE" id="PS50934">
    <property type="entry name" value="SWIRM"/>
    <property type="match status" value="1"/>
</dbReference>
<feature type="region of interest" description="Disordered" evidence="5">
    <location>
        <begin position="439"/>
        <end position="484"/>
    </location>
</feature>
<protein>
    <submittedName>
        <fullName evidence="11">SWI/SNF and RSC complexes subunit ssr2</fullName>
    </submittedName>
</protein>
<comment type="similarity">
    <text evidence="4">Belongs to the SMARCC family.</text>
</comment>
<evidence type="ECO:0000256" key="4">
    <source>
        <dbReference type="ARBA" id="ARBA00049655"/>
    </source>
</evidence>
<evidence type="ECO:0000313" key="12">
    <source>
        <dbReference type="Proteomes" id="UP000093000"/>
    </source>
</evidence>
<feature type="compositionally biased region" description="Low complexity" evidence="5">
    <location>
        <begin position="451"/>
        <end position="479"/>
    </location>
</feature>
<evidence type="ECO:0000313" key="11">
    <source>
        <dbReference type="EMBL" id="OBZ87007.1"/>
    </source>
</evidence>
<keyword evidence="1" id="KW-0805">Transcription regulation</keyword>
<dbReference type="GO" id="GO:0006355">
    <property type="term" value="P:regulation of DNA-templated transcription"/>
    <property type="evidence" value="ECO:0007669"/>
    <property type="project" value="UniProtKB-ARBA"/>
</dbReference>
<dbReference type="PROSITE" id="PS52032">
    <property type="entry name" value="MARR_BRCT_CHROMO"/>
    <property type="match status" value="1"/>
</dbReference>
<evidence type="ECO:0000259" key="9">
    <source>
        <dbReference type="PROSITE" id="PS51294"/>
    </source>
</evidence>
<dbReference type="Gene3D" id="1.10.10.10">
    <property type="entry name" value="Winged helix-like DNA-binding domain superfamily/Winged helix DNA-binding domain"/>
    <property type="match status" value="1"/>
</dbReference>
<dbReference type="InterPro" id="IPR009057">
    <property type="entry name" value="Homeodomain-like_sf"/>
</dbReference>
<comment type="caution">
    <text evidence="11">The sequence shown here is derived from an EMBL/GenBank/DDBJ whole genome shotgun (WGS) entry which is preliminary data.</text>
</comment>
<dbReference type="InterPro" id="IPR049898">
    <property type="entry name" value="MARR_BRCT_CHROMO"/>
</dbReference>
<dbReference type="PROSITE" id="PS51293">
    <property type="entry name" value="SANT"/>
    <property type="match status" value="1"/>
</dbReference>
<keyword evidence="3" id="KW-0539">Nucleus</keyword>
<keyword evidence="12" id="KW-1185">Reference proteome</keyword>
<dbReference type="Pfam" id="PF04433">
    <property type="entry name" value="SWIRM"/>
    <property type="match status" value="1"/>
</dbReference>
<dbReference type="InterPro" id="IPR036388">
    <property type="entry name" value="WH-like_DNA-bd_sf"/>
</dbReference>